<protein>
    <recommendedName>
        <fullName evidence="6">Peptidase A1 domain-containing protein</fullName>
    </recommendedName>
</protein>
<evidence type="ECO:0000256" key="4">
    <source>
        <dbReference type="ARBA" id="ARBA00022801"/>
    </source>
</evidence>
<evidence type="ECO:0000313" key="7">
    <source>
        <dbReference type="EMBL" id="EYU46709.1"/>
    </source>
</evidence>
<organism evidence="7 8">
    <name type="scientific">Erythranthe guttata</name>
    <name type="common">Yellow monkey flower</name>
    <name type="synonym">Mimulus guttatus</name>
    <dbReference type="NCBI Taxonomy" id="4155"/>
    <lineage>
        <taxon>Eukaryota</taxon>
        <taxon>Viridiplantae</taxon>
        <taxon>Streptophyta</taxon>
        <taxon>Embryophyta</taxon>
        <taxon>Tracheophyta</taxon>
        <taxon>Spermatophyta</taxon>
        <taxon>Magnoliopsida</taxon>
        <taxon>eudicotyledons</taxon>
        <taxon>Gunneridae</taxon>
        <taxon>Pentapetalae</taxon>
        <taxon>asterids</taxon>
        <taxon>lamiids</taxon>
        <taxon>Lamiales</taxon>
        <taxon>Phrymaceae</taxon>
        <taxon>Erythranthe</taxon>
    </lineage>
</organism>
<dbReference type="CDD" id="cd05476">
    <property type="entry name" value="pepsin_A_like_plant"/>
    <property type="match status" value="1"/>
</dbReference>
<dbReference type="Proteomes" id="UP000030748">
    <property type="component" value="Unassembled WGS sequence"/>
</dbReference>
<proteinExistence type="inferred from homology"/>
<dbReference type="InterPro" id="IPR034161">
    <property type="entry name" value="Pepsin-like_plant"/>
</dbReference>
<dbReference type="PANTHER" id="PTHR47967:SF123">
    <property type="entry name" value="ASPARTIC PROTEINASE NEPENTHESIN-1-LIKE"/>
    <property type="match status" value="1"/>
</dbReference>
<dbReference type="AlphaFoldDB" id="A0A022S2Y2"/>
<evidence type="ECO:0000256" key="3">
    <source>
        <dbReference type="ARBA" id="ARBA00022750"/>
    </source>
</evidence>
<dbReference type="InterPro" id="IPR051708">
    <property type="entry name" value="Plant_Aspart_Prot_A1"/>
</dbReference>
<dbReference type="InterPro" id="IPR033121">
    <property type="entry name" value="PEPTIDASE_A1"/>
</dbReference>
<accession>A0A022S2Y2</accession>
<evidence type="ECO:0000313" key="8">
    <source>
        <dbReference type="Proteomes" id="UP000030748"/>
    </source>
</evidence>
<feature type="domain" description="Peptidase A1" evidence="6">
    <location>
        <begin position="11"/>
        <end position="378"/>
    </location>
</feature>
<comment type="similarity">
    <text evidence="1">Belongs to the peptidase A1 family.</text>
</comment>
<dbReference type="eggNOG" id="KOG1339">
    <property type="taxonomic scope" value="Eukaryota"/>
</dbReference>
<dbReference type="InterPro" id="IPR032799">
    <property type="entry name" value="TAXi_C"/>
</dbReference>
<sequence>PQVGIQSPYYYMVKIGIGTFKPEPRYPSFRSYYLYMDSGSDLLWMQCEGCRASGGRCFPQKEPVYPNNRSSSYRPILCNKNNNSLCEPNHCINGSCSYNMSYLDNTFSSGILASENFVFNSDVGRTEVVRNLVFGCGVYNRKTYGNSSNQIAGVMGLGWGSYSIVAQANSITRGIFSYCLPPVDNKNTSNWPITYLRFGGDVIKRPDLKVTPLLRVKDQTVYHLVLQGISINNKRLTSLSDRDFQLRGDGSGGCIIDSGTPFSRLVQPAYTVLIKALKRHFWNRRSSKLNLGGLELCYERRKNEGYKNLPSMTFHFKNADLVVRPESLFLVLDKIGSVKGEYFCLAIIPSDFISVLGSYQQTNQRFVYDTKQNQLLFGPQDCSKDA</sequence>
<reference evidence="7 8" key="1">
    <citation type="journal article" date="2013" name="Proc. Natl. Acad. Sci. U.S.A.">
        <title>Fine-scale variation in meiotic recombination in Mimulus inferred from population shotgun sequencing.</title>
        <authorList>
            <person name="Hellsten U."/>
            <person name="Wright K.M."/>
            <person name="Jenkins J."/>
            <person name="Shu S."/>
            <person name="Yuan Y."/>
            <person name="Wessler S.R."/>
            <person name="Schmutz J."/>
            <person name="Willis J.H."/>
            <person name="Rokhsar D.S."/>
        </authorList>
    </citation>
    <scope>NUCLEOTIDE SEQUENCE [LARGE SCALE GENOMIC DNA]</scope>
    <source>
        <strain evidence="8">cv. DUN x IM62</strain>
    </source>
</reference>
<dbReference type="STRING" id="4155.A0A022S2Y2"/>
<keyword evidence="3" id="KW-0064">Aspartyl protease</keyword>
<dbReference type="Gene3D" id="2.40.70.10">
    <property type="entry name" value="Acid Proteases"/>
    <property type="match status" value="2"/>
</dbReference>
<feature type="non-terminal residue" evidence="7">
    <location>
        <position position="1"/>
    </location>
</feature>
<evidence type="ECO:0000256" key="2">
    <source>
        <dbReference type="ARBA" id="ARBA00022670"/>
    </source>
</evidence>
<evidence type="ECO:0000259" key="6">
    <source>
        <dbReference type="PROSITE" id="PS51767"/>
    </source>
</evidence>
<dbReference type="GO" id="GO:0006508">
    <property type="term" value="P:proteolysis"/>
    <property type="evidence" value="ECO:0007669"/>
    <property type="project" value="UniProtKB-KW"/>
</dbReference>
<keyword evidence="8" id="KW-1185">Reference proteome</keyword>
<keyword evidence="2" id="KW-0645">Protease</keyword>
<dbReference type="EMBL" id="KI630171">
    <property type="protein sequence ID" value="EYU46709.1"/>
    <property type="molecule type" value="Genomic_DNA"/>
</dbReference>
<dbReference type="SUPFAM" id="SSF50630">
    <property type="entry name" value="Acid proteases"/>
    <property type="match status" value="1"/>
</dbReference>
<dbReference type="GO" id="GO:0004190">
    <property type="term" value="F:aspartic-type endopeptidase activity"/>
    <property type="evidence" value="ECO:0007669"/>
    <property type="project" value="UniProtKB-KW"/>
</dbReference>
<evidence type="ECO:0000256" key="5">
    <source>
        <dbReference type="ARBA" id="ARBA00023180"/>
    </source>
</evidence>
<name>A0A022S2Y2_ERYGU</name>
<dbReference type="PANTHER" id="PTHR47967">
    <property type="entry name" value="OS07G0603500 PROTEIN-RELATED"/>
    <property type="match status" value="1"/>
</dbReference>
<dbReference type="Pfam" id="PF14543">
    <property type="entry name" value="TAXi_N"/>
    <property type="match status" value="1"/>
</dbReference>
<dbReference type="PROSITE" id="PS51767">
    <property type="entry name" value="PEPTIDASE_A1"/>
    <property type="match status" value="1"/>
</dbReference>
<dbReference type="InterPro" id="IPR032861">
    <property type="entry name" value="TAXi_N"/>
</dbReference>
<evidence type="ECO:0000256" key="1">
    <source>
        <dbReference type="ARBA" id="ARBA00007447"/>
    </source>
</evidence>
<dbReference type="InterPro" id="IPR021109">
    <property type="entry name" value="Peptidase_aspartic_dom_sf"/>
</dbReference>
<keyword evidence="5" id="KW-0325">Glycoprotein</keyword>
<keyword evidence="4" id="KW-0378">Hydrolase</keyword>
<dbReference type="Pfam" id="PF14541">
    <property type="entry name" value="TAXi_C"/>
    <property type="match status" value="1"/>
</dbReference>
<gene>
    <name evidence="7" type="ORF">MIMGU_mgv1a026526mg</name>
</gene>